<dbReference type="SUPFAM" id="SSF50447">
    <property type="entry name" value="Translation proteins"/>
    <property type="match status" value="1"/>
</dbReference>
<dbReference type="InterPro" id="IPR056792">
    <property type="entry name" value="PRC_RimM"/>
</dbReference>
<dbReference type="Proteomes" id="UP001516588">
    <property type="component" value="Unassembled WGS sequence"/>
</dbReference>
<keyword evidence="2 5" id="KW-0690">Ribosome biogenesis</keyword>
<dbReference type="InterPro" id="IPR036976">
    <property type="entry name" value="RimM_N_sf"/>
</dbReference>
<keyword evidence="1 5" id="KW-0963">Cytoplasm</keyword>
<evidence type="ECO:0000313" key="8">
    <source>
        <dbReference type="EMBL" id="MBE5034928.1"/>
    </source>
</evidence>
<keyword evidence="9" id="KW-1185">Reference proteome</keyword>
<organism evidence="8 9">
    <name type="scientific">Gallibacter intestinalis</name>
    <dbReference type="NCBI Taxonomy" id="2779356"/>
    <lineage>
        <taxon>Bacteria</taxon>
        <taxon>Bacillati</taxon>
        <taxon>Bacillota</taxon>
        <taxon>Clostridia</taxon>
        <taxon>Eubacteriales</taxon>
        <taxon>Eubacteriaceae</taxon>
        <taxon>Gallibacter</taxon>
    </lineage>
</organism>
<comment type="caution">
    <text evidence="8">The sequence shown here is derived from an EMBL/GenBank/DDBJ whole genome shotgun (WGS) entry which is preliminary data.</text>
</comment>
<sequence length="169" mass="18907">MDKIVIGKIVNVVGLKGEVKVYSYAEEPDRFERLEKIFLGTEEKNTEYAVTKVRYKGDMVILTLDGVTDRNAAEALKGLMVLMDEADLEELPEGVYYIKDLIGMKVVSDSGVELGTLKDINTNTAQRVYEVARPGKPDILIPGVDEFILDTDMDNRVITVKVIEGLYED</sequence>
<dbReference type="SUPFAM" id="SSF50346">
    <property type="entry name" value="PRC-barrel domain"/>
    <property type="match status" value="1"/>
</dbReference>
<dbReference type="InterPro" id="IPR009000">
    <property type="entry name" value="Transl_B-barrel_sf"/>
</dbReference>
<dbReference type="Pfam" id="PF01782">
    <property type="entry name" value="RimM"/>
    <property type="match status" value="1"/>
</dbReference>
<comment type="similarity">
    <text evidence="5">Belongs to the RimM family.</text>
</comment>
<accession>A0ABR9QVM6</accession>
<dbReference type="HAMAP" id="MF_00014">
    <property type="entry name" value="Ribosome_mat_RimM"/>
    <property type="match status" value="1"/>
</dbReference>
<dbReference type="NCBIfam" id="TIGR02273">
    <property type="entry name" value="16S_RimM"/>
    <property type="match status" value="1"/>
</dbReference>
<feature type="domain" description="Ribosome maturation factor RimM PRC barrel" evidence="7">
    <location>
        <begin position="99"/>
        <end position="166"/>
    </location>
</feature>
<name>A0ABR9QVM6_9FIRM</name>
<dbReference type="Gene3D" id="2.40.30.60">
    <property type="entry name" value="RimM"/>
    <property type="match status" value="1"/>
</dbReference>
<dbReference type="PANTHER" id="PTHR33692">
    <property type="entry name" value="RIBOSOME MATURATION FACTOR RIMM"/>
    <property type="match status" value="1"/>
</dbReference>
<feature type="domain" description="RimM N-terminal" evidence="6">
    <location>
        <begin position="5"/>
        <end position="86"/>
    </location>
</feature>
<comment type="domain">
    <text evidence="5">The PRC barrel domain binds ribosomal protein uS19.</text>
</comment>
<dbReference type="PANTHER" id="PTHR33692:SF1">
    <property type="entry name" value="RIBOSOME MATURATION FACTOR RIMM"/>
    <property type="match status" value="1"/>
</dbReference>
<keyword evidence="4 5" id="KW-0143">Chaperone</keyword>
<reference evidence="8 9" key="1">
    <citation type="submission" date="2020-10" db="EMBL/GenBank/DDBJ databases">
        <title>ChiBAC.</title>
        <authorList>
            <person name="Zenner C."/>
            <person name="Hitch T.C.A."/>
            <person name="Clavel T."/>
        </authorList>
    </citation>
    <scope>NUCLEOTIDE SEQUENCE [LARGE SCALE GENOMIC DNA]</scope>
    <source>
        <strain evidence="8 9">DSM 108706</strain>
    </source>
</reference>
<dbReference type="InterPro" id="IPR011961">
    <property type="entry name" value="RimM"/>
</dbReference>
<evidence type="ECO:0000259" key="7">
    <source>
        <dbReference type="Pfam" id="PF24986"/>
    </source>
</evidence>
<gene>
    <name evidence="5 8" type="primary">rimM</name>
    <name evidence="8" type="ORF">INF20_01380</name>
</gene>
<evidence type="ECO:0000256" key="5">
    <source>
        <dbReference type="HAMAP-Rule" id="MF_00014"/>
    </source>
</evidence>
<evidence type="ECO:0000256" key="3">
    <source>
        <dbReference type="ARBA" id="ARBA00022552"/>
    </source>
</evidence>
<evidence type="ECO:0000313" key="9">
    <source>
        <dbReference type="Proteomes" id="UP001516588"/>
    </source>
</evidence>
<dbReference type="InterPro" id="IPR011033">
    <property type="entry name" value="PRC_barrel-like_sf"/>
</dbReference>
<dbReference type="InterPro" id="IPR002676">
    <property type="entry name" value="RimM_N"/>
</dbReference>
<dbReference type="EMBL" id="JADCKA010000001">
    <property type="protein sequence ID" value="MBE5034928.1"/>
    <property type="molecule type" value="Genomic_DNA"/>
</dbReference>
<dbReference type="RefSeq" id="WP_226384588.1">
    <property type="nucleotide sequence ID" value="NZ_JADCKA010000001.1"/>
</dbReference>
<proteinExistence type="inferred from homology"/>
<evidence type="ECO:0000256" key="2">
    <source>
        <dbReference type="ARBA" id="ARBA00022517"/>
    </source>
</evidence>
<evidence type="ECO:0000256" key="4">
    <source>
        <dbReference type="ARBA" id="ARBA00023186"/>
    </source>
</evidence>
<dbReference type="Gene3D" id="2.30.30.240">
    <property type="entry name" value="PRC-barrel domain"/>
    <property type="match status" value="1"/>
</dbReference>
<comment type="subcellular location">
    <subcellularLocation>
        <location evidence="5">Cytoplasm</location>
    </subcellularLocation>
</comment>
<protein>
    <recommendedName>
        <fullName evidence="5">Ribosome maturation factor RimM</fullName>
    </recommendedName>
</protein>
<comment type="subunit">
    <text evidence="5">Binds ribosomal protein uS19.</text>
</comment>
<evidence type="ECO:0000259" key="6">
    <source>
        <dbReference type="Pfam" id="PF01782"/>
    </source>
</evidence>
<evidence type="ECO:0000256" key="1">
    <source>
        <dbReference type="ARBA" id="ARBA00022490"/>
    </source>
</evidence>
<keyword evidence="3 5" id="KW-0698">rRNA processing</keyword>
<comment type="function">
    <text evidence="5">An accessory protein needed during the final step in the assembly of 30S ribosomal subunit, possibly for assembly of the head region. Essential for efficient processing of 16S rRNA. May be needed both before and after RbfA during the maturation of 16S rRNA. It has affinity for free ribosomal 30S subunits but not for 70S ribosomes.</text>
</comment>
<dbReference type="Pfam" id="PF24986">
    <property type="entry name" value="PRC_RimM"/>
    <property type="match status" value="1"/>
</dbReference>